<protein>
    <submittedName>
        <fullName evidence="1">Uncharacterized protein</fullName>
    </submittedName>
</protein>
<proteinExistence type="predicted"/>
<organism evidence="1 2">
    <name type="scientific">Leifsonia aquatica ATCC 14665</name>
    <dbReference type="NCBI Taxonomy" id="1358026"/>
    <lineage>
        <taxon>Bacteria</taxon>
        <taxon>Bacillati</taxon>
        <taxon>Actinomycetota</taxon>
        <taxon>Actinomycetes</taxon>
        <taxon>Micrococcales</taxon>
        <taxon>Microbacteriaceae</taxon>
        <taxon>Leifsonia</taxon>
    </lineage>
</organism>
<dbReference type="EMBL" id="AWVQ01000306">
    <property type="protein sequence ID" value="ERK71284.1"/>
    <property type="molecule type" value="Genomic_DNA"/>
</dbReference>
<name>U2RRU1_LEIAQ</name>
<evidence type="ECO:0000313" key="2">
    <source>
        <dbReference type="Proteomes" id="UP000016605"/>
    </source>
</evidence>
<accession>U2RRU1</accession>
<evidence type="ECO:0000313" key="1">
    <source>
        <dbReference type="EMBL" id="ERK71284.1"/>
    </source>
</evidence>
<dbReference type="AlphaFoldDB" id="U2RRU1"/>
<sequence length="181" mass="19350">MNPCKIPRAVQITNVGGGAFRHNNVDCAQVGHPLAADLYRFASGSSGRRWRWRIETHVTSVHQTTAVGAVPTGRAIPGSRPWEPIASMSDTFASPARALTHLLAPGVTMRPSVRSFVPNRSGASAFEVHSNLGFGCGLLAAVLGDNVGRARGCDRGRRGDRVRRVEELGGLERLPVPGPLR</sequence>
<dbReference type="Proteomes" id="UP000016605">
    <property type="component" value="Unassembled WGS sequence"/>
</dbReference>
<dbReference type="HOGENOM" id="CLU_1487278_0_0_11"/>
<reference evidence="1 2" key="1">
    <citation type="submission" date="2013-08" db="EMBL/GenBank/DDBJ databases">
        <authorList>
            <person name="Weinstock G."/>
            <person name="Sodergren E."/>
            <person name="Wylie T."/>
            <person name="Fulton L."/>
            <person name="Fulton R."/>
            <person name="Fronick C."/>
            <person name="O'Laughlin M."/>
            <person name="Godfrey J."/>
            <person name="Miner T."/>
            <person name="Herter B."/>
            <person name="Appelbaum E."/>
            <person name="Cordes M."/>
            <person name="Lek S."/>
            <person name="Wollam A."/>
            <person name="Pepin K.H."/>
            <person name="Palsikar V.B."/>
            <person name="Mitreva M."/>
            <person name="Wilson R.K."/>
        </authorList>
    </citation>
    <scope>NUCLEOTIDE SEQUENCE [LARGE SCALE GENOMIC DNA]</scope>
    <source>
        <strain evidence="1 2">ATCC 14665</strain>
    </source>
</reference>
<gene>
    <name evidence="1" type="ORF">N136_02366</name>
</gene>
<comment type="caution">
    <text evidence="1">The sequence shown here is derived from an EMBL/GenBank/DDBJ whole genome shotgun (WGS) entry which is preliminary data.</text>
</comment>